<name>A0A0G3GWM4_9CORY</name>
<protein>
    <submittedName>
        <fullName evidence="6">Trypsin</fullName>
    </submittedName>
</protein>
<dbReference type="OrthoDB" id="9815928at2"/>
<keyword evidence="3" id="KW-1133">Transmembrane helix</keyword>
<evidence type="ECO:0000256" key="1">
    <source>
        <dbReference type="ARBA" id="ARBA00007664"/>
    </source>
</evidence>
<feature type="domain" description="Peptidase S1" evidence="5">
    <location>
        <begin position="29"/>
        <end position="224"/>
    </location>
</feature>
<feature type="signal peptide" evidence="4">
    <location>
        <begin position="1"/>
        <end position="30"/>
    </location>
</feature>
<keyword evidence="4" id="KW-0732">Signal</keyword>
<dbReference type="PANTHER" id="PTHR24276">
    <property type="entry name" value="POLYSERASE-RELATED"/>
    <property type="match status" value="1"/>
</dbReference>
<evidence type="ECO:0000259" key="5">
    <source>
        <dbReference type="PROSITE" id="PS50240"/>
    </source>
</evidence>
<dbReference type="RefSeq" id="WP_047261757.1">
    <property type="nucleotide sequence ID" value="NZ_CP011542.1"/>
</dbReference>
<dbReference type="PROSITE" id="PS51257">
    <property type="entry name" value="PROKAR_LIPOPROTEIN"/>
    <property type="match status" value="1"/>
</dbReference>
<dbReference type="InterPro" id="IPR043504">
    <property type="entry name" value="Peptidase_S1_PA_chymotrypsin"/>
</dbReference>
<dbReference type="GO" id="GO:0006508">
    <property type="term" value="P:proteolysis"/>
    <property type="evidence" value="ECO:0007669"/>
    <property type="project" value="InterPro"/>
</dbReference>
<gene>
    <name evidence="6" type="ORF">CMUST_06200</name>
</gene>
<comment type="similarity">
    <text evidence="1">Belongs to the peptidase S1 family.</text>
</comment>
<keyword evidence="2" id="KW-1015">Disulfide bond</keyword>
<dbReference type="AlphaFoldDB" id="A0A0G3GWM4"/>
<evidence type="ECO:0000313" key="6">
    <source>
        <dbReference type="EMBL" id="AKK05576.1"/>
    </source>
</evidence>
<evidence type="ECO:0000256" key="4">
    <source>
        <dbReference type="SAM" id="SignalP"/>
    </source>
</evidence>
<dbReference type="InterPro" id="IPR018114">
    <property type="entry name" value="TRYPSIN_HIS"/>
</dbReference>
<sequence>MKRRMSCQVAAVVIAVTQACSLIHPALALAGGQIVPDDDPQGRTVARIISGNRFCTGVAVARHWVLTAAHCTNQETGQIYSITIGNTYTGPTYTGDMHYIAPHSDVALIRVPSGLNLDGYAELADTMPGAESRGEVYGWGNGTGEILHSAHTTIKNTYRIDAYNRGYFFIVENDIPAVTLPGDSGGPVFYEGKVIGINASYTGHERAHHCRTDTLREWVINHVYSFTPESDEIVEATNLKWLALLALIPIIVSVVTAIIALLAKLP</sequence>
<feature type="transmembrane region" description="Helical" evidence="3">
    <location>
        <begin position="241"/>
        <end position="263"/>
    </location>
</feature>
<dbReference type="EMBL" id="CP011542">
    <property type="protein sequence ID" value="AKK05576.1"/>
    <property type="molecule type" value="Genomic_DNA"/>
</dbReference>
<dbReference type="STRING" id="571915.CMUST_06200"/>
<feature type="chain" id="PRO_5038981320" evidence="4">
    <location>
        <begin position="31"/>
        <end position="266"/>
    </location>
</feature>
<keyword evidence="3" id="KW-0812">Transmembrane</keyword>
<dbReference type="GO" id="GO:0004252">
    <property type="term" value="F:serine-type endopeptidase activity"/>
    <property type="evidence" value="ECO:0007669"/>
    <property type="project" value="InterPro"/>
</dbReference>
<dbReference type="PANTHER" id="PTHR24276:SF98">
    <property type="entry name" value="FI18310P1-RELATED"/>
    <property type="match status" value="1"/>
</dbReference>
<dbReference type="SUPFAM" id="SSF50494">
    <property type="entry name" value="Trypsin-like serine proteases"/>
    <property type="match status" value="1"/>
</dbReference>
<dbReference type="Gene3D" id="2.40.10.10">
    <property type="entry name" value="Trypsin-like serine proteases"/>
    <property type="match status" value="2"/>
</dbReference>
<reference evidence="7" key="2">
    <citation type="submission" date="2015-05" db="EMBL/GenBank/DDBJ databases">
        <title>Complete genome sequence of Corynebacterium mustelae DSM 45274, isolated from various tissues of a male ferret with lethal sepsis.</title>
        <authorList>
            <person name="Ruckert C."/>
            <person name="Albersmeier A."/>
            <person name="Winkler A."/>
            <person name="Tauch A."/>
        </authorList>
    </citation>
    <scope>NUCLEOTIDE SEQUENCE [LARGE SCALE GENOMIC DNA]</scope>
    <source>
        <strain evidence="7">DSM 45274</strain>
    </source>
</reference>
<dbReference type="InterPro" id="IPR001314">
    <property type="entry name" value="Peptidase_S1A"/>
</dbReference>
<proteinExistence type="inferred from homology"/>
<dbReference type="InterPro" id="IPR001254">
    <property type="entry name" value="Trypsin_dom"/>
</dbReference>
<reference evidence="6 7" key="1">
    <citation type="journal article" date="2015" name="Genome Announc.">
        <title>Complete Genome Sequence of the Type Strain Corynebacterium mustelae DSM 45274, Isolated from Various Tissues of a Male Ferret with Lethal Sepsis.</title>
        <authorList>
            <person name="Ruckert C."/>
            <person name="Eimer J."/>
            <person name="Winkler A."/>
            <person name="Tauch A."/>
        </authorList>
    </citation>
    <scope>NUCLEOTIDE SEQUENCE [LARGE SCALE GENOMIC DNA]</scope>
    <source>
        <strain evidence="6 7">DSM 45274</strain>
    </source>
</reference>
<dbReference type="PROSITE" id="PS00134">
    <property type="entry name" value="TRYPSIN_HIS"/>
    <property type="match status" value="1"/>
</dbReference>
<organism evidence="6 7">
    <name type="scientific">Corynebacterium mustelae</name>
    <dbReference type="NCBI Taxonomy" id="571915"/>
    <lineage>
        <taxon>Bacteria</taxon>
        <taxon>Bacillati</taxon>
        <taxon>Actinomycetota</taxon>
        <taxon>Actinomycetes</taxon>
        <taxon>Mycobacteriales</taxon>
        <taxon>Corynebacteriaceae</taxon>
        <taxon>Corynebacterium</taxon>
    </lineage>
</organism>
<accession>A0A0G3GWM4</accession>
<evidence type="ECO:0000256" key="2">
    <source>
        <dbReference type="ARBA" id="ARBA00023157"/>
    </source>
</evidence>
<dbReference type="SMART" id="SM00020">
    <property type="entry name" value="Tryp_SPc"/>
    <property type="match status" value="1"/>
</dbReference>
<dbReference type="KEGG" id="cmv:CMUST_06200"/>
<dbReference type="PRINTS" id="PR00722">
    <property type="entry name" value="CHYMOTRYPSIN"/>
</dbReference>
<evidence type="ECO:0000313" key="7">
    <source>
        <dbReference type="Proteomes" id="UP000035199"/>
    </source>
</evidence>
<dbReference type="Proteomes" id="UP000035199">
    <property type="component" value="Chromosome"/>
</dbReference>
<dbReference type="Pfam" id="PF00089">
    <property type="entry name" value="Trypsin"/>
    <property type="match status" value="1"/>
</dbReference>
<dbReference type="PROSITE" id="PS50240">
    <property type="entry name" value="TRYPSIN_DOM"/>
    <property type="match status" value="1"/>
</dbReference>
<dbReference type="InterPro" id="IPR009003">
    <property type="entry name" value="Peptidase_S1_PA"/>
</dbReference>
<keyword evidence="7" id="KW-1185">Reference proteome</keyword>
<evidence type="ECO:0000256" key="3">
    <source>
        <dbReference type="SAM" id="Phobius"/>
    </source>
</evidence>
<keyword evidence="3" id="KW-0472">Membrane</keyword>
<dbReference type="PATRIC" id="fig|571915.4.peg.1318"/>
<dbReference type="InterPro" id="IPR050430">
    <property type="entry name" value="Peptidase_S1"/>
</dbReference>